<organism evidence="3 4">
    <name type="scientific">Bifidobacterium cuniculi</name>
    <dbReference type="NCBI Taxonomy" id="1688"/>
    <lineage>
        <taxon>Bacteria</taxon>
        <taxon>Bacillati</taxon>
        <taxon>Actinomycetota</taxon>
        <taxon>Actinomycetes</taxon>
        <taxon>Bifidobacteriales</taxon>
        <taxon>Bifidobacteriaceae</taxon>
        <taxon>Bifidobacterium</taxon>
    </lineage>
</organism>
<dbReference type="STRING" id="1688.BCUN_0268"/>
<keyword evidence="4" id="KW-1185">Reference proteome</keyword>
<dbReference type="OrthoDB" id="9803828at2"/>
<keyword evidence="1 3" id="KW-0378">Hydrolase</keyword>
<dbReference type="InterPro" id="IPR050300">
    <property type="entry name" value="GDXG_lipolytic_enzyme"/>
</dbReference>
<protein>
    <submittedName>
        <fullName evidence="3">Putative alpha/beta hydrolase fold protein</fullName>
    </submittedName>
</protein>
<evidence type="ECO:0000256" key="1">
    <source>
        <dbReference type="ARBA" id="ARBA00022801"/>
    </source>
</evidence>
<dbReference type="PANTHER" id="PTHR48081">
    <property type="entry name" value="AB HYDROLASE SUPERFAMILY PROTEIN C4A8.06C"/>
    <property type="match status" value="1"/>
</dbReference>
<dbReference type="RefSeq" id="WP_051920438.1">
    <property type="nucleotide sequence ID" value="NZ_JGYV01000001.1"/>
</dbReference>
<dbReference type="GO" id="GO:0016787">
    <property type="term" value="F:hydrolase activity"/>
    <property type="evidence" value="ECO:0007669"/>
    <property type="project" value="UniProtKB-KW"/>
</dbReference>
<name>A0A087B423_9BIFI</name>
<reference evidence="3 4" key="1">
    <citation type="submission" date="2014-03" db="EMBL/GenBank/DDBJ databases">
        <title>Genomics of Bifidobacteria.</title>
        <authorList>
            <person name="Ventura M."/>
            <person name="Milani C."/>
            <person name="Lugli G.A."/>
        </authorList>
    </citation>
    <scope>NUCLEOTIDE SEQUENCE [LARGE SCALE GENOMIC DNA]</scope>
    <source>
        <strain evidence="3 4">LMG 10738</strain>
    </source>
</reference>
<dbReference type="Pfam" id="PF07859">
    <property type="entry name" value="Abhydrolase_3"/>
    <property type="match status" value="1"/>
</dbReference>
<dbReference type="Gene3D" id="3.40.50.1820">
    <property type="entry name" value="alpha/beta hydrolase"/>
    <property type="match status" value="1"/>
</dbReference>
<feature type="domain" description="Alpha/beta hydrolase fold-3" evidence="2">
    <location>
        <begin position="116"/>
        <end position="318"/>
    </location>
</feature>
<proteinExistence type="predicted"/>
<dbReference type="Proteomes" id="UP000029067">
    <property type="component" value="Unassembled WGS sequence"/>
</dbReference>
<dbReference type="AlphaFoldDB" id="A0A087B423"/>
<gene>
    <name evidence="3" type="ORF">BCUN_0268</name>
</gene>
<evidence type="ECO:0000313" key="3">
    <source>
        <dbReference type="EMBL" id="KFI65773.1"/>
    </source>
</evidence>
<dbReference type="InterPro" id="IPR013094">
    <property type="entry name" value="AB_hydrolase_3"/>
</dbReference>
<dbReference type="SUPFAM" id="SSF53474">
    <property type="entry name" value="alpha/beta-Hydrolases"/>
    <property type="match status" value="1"/>
</dbReference>
<sequence length="356" mass="38198">MTDTIATNPYPLIRHGDDPHGDIAAIARYWTPVDDGLDRVDDERARTIRDYRLGVASFDFPRTDYWHDPAGVDAITDLAYLPDAGYGPGQVRGHLLDLYLPHDAILRGGATMPVFIDIHGGGFAYGAKELNRNFCTHLAASGLAVFSINYRLAPETDLSGQLADVQAALAWIDAHLGDWPVSRTNIFLTGDSAGGALAWLTALAEADTDAAAAFGLQRVSGLPFKGMALISPAVNFSRKTTPCAPSGREGIVATLGGGFLPAVPEADRFLSPATALAHLHDVVPVFLSTSSDDFIESQSLQLATALSSKGADFELDDVKVAPTSTLGHVFPVCLTWLEESRRVLQLIHDFAMARCR</sequence>
<accession>A0A087B423</accession>
<comment type="caution">
    <text evidence="3">The sequence shown here is derived from an EMBL/GenBank/DDBJ whole genome shotgun (WGS) entry which is preliminary data.</text>
</comment>
<dbReference type="InterPro" id="IPR029058">
    <property type="entry name" value="AB_hydrolase_fold"/>
</dbReference>
<dbReference type="eggNOG" id="COG0657">
    <property type="taxonomic scope" value="Bacteria"/>
</dbReference>
<dbReference type="EMBL" id="JGYV01000001">
    <property type="protein sequence ID" value="KFI65773.1"/>
    <property type="molecule type" value="Genomic_DNA"/>
</dbReference>
<evidence type="ECO:0000259" key="2">
    <source>
        <dbReference type="Pfam" id="PF07859"/>
    </source>
</evidence>
<evidence type="ECO:0000313" key="4">
    <source>
        <dbReference type="Proteomes" id="UP000029067"/>
    </source>
</evidence>